<dbReference type="AlphaFoldDB" id="A0A1L7NMJ0"/>
<reference evidence="1 2" key="1">
    <citation type="submission" date="2015-11" db="EMBL/GenBank/DDBJ databases">
        <title>Complete genome sequencing of a biphenyl-degrading bacterium, Pseudomonas putida KF715 (=NBRC110667).</title>
        <authorList>
            <person name="Suenaga H."/>
            <person name="Fujihara N."/>
            <person name="Watanabe T."/>
            <person name="Hirose J."/>
            <person name="Kimura N."/>
            <person name="Yamazoe A."/>
            <person name="Hosoyama A."/>
            <person name="Shimodaira J."/>
            <person name="Furukawa K."/>
        </authorList>
    </citation>
    <scope>NUCLEOTIDE SEQUENCE [LARGE SCALE GENOMIC DNA]</scope>
    <source>
        <strain evidence="1 2">KF715</strain>
        <plasmid evidence="2">Plasmid pkf715a dna</plasmid>
    </source>
</reference>
<gene>
    <name evidence="1" type="ORF">KF715C_pA1520</name>
</gene>
<keyword evidence="1" id="KW-0614">Plasmid</keyword>
<sequence length="347" mass="37127">MQIEVLIRNITPIFSAAPGSYYVSLDGTINPPQGASRFPLTRARTMTVVAETGDGVAKGVPLPIVPGNTMRNLLRRTMLKDVIEPALRDKSAQLSIGAYATAYAGNSSGNPDGVPSSFDEIVTMRAHPFLGLFGGGPRMLQGRLMVDSLYPIHQFSQRIIGSDYINDSIKGGITEIVWTRRNDPILQLGSPDDAAVIEGGAQAANDWITSLLATTKAKKGKAAKQADEAAESSDDNGRGLKAFNAHEVVIAGVKWLWRINVDRPSEAQIGLILLALNKLANQRIAGGHAKDYGRFVIEDVILDGESVWTPSGVSGQATEQFFDAIAEALDGMTSSEFEQFAASAKEA</sequence>
<dbReference type="NCBIfam" id="TIGR03115">
    <property type="entry name" value="cas7_csf2"/>
    <property type="match status" value="1"/>
</dbReference>
<dbReference type="EMBL" id="AP015030">
    <property type="protein sequence ID" value="BAW26657.1"/>
    <property type="molecule type" value="Genomic_DNA"/>
</dbReference>
<evidence type="ECO:0000313" key="2">
    <source>
        <dbReference type="Proteomes" id="UP000218731"/>
    </source>
</evidence>
<dbReference type="InterPro" id="IPR017546">
    <property type="entry name" value="CRISPR-assoc_prot_Csf2"/>
</dbReference>
<accession>A0A1L7NMJ0</accession>
<organism evidence="1 2">
    <name type="scientific">Pseudomonas putida</name>
    <name type="common">Arthrobacter siderocapsulatus</name>
    <dbReference type="NCBI Taxonomy" id="303"/>
    <lineage>
        <taxon>Bacteria</taxon>
        <taxon>Pseudomonadati</taxon>
        <taxon>Pseudomonadota</taxon>
        <taxon>Gammaproteobacteria</taxon>
        <taxon>Pseudomonadales</taxon>
        <taxon>Pseudomonadaceae</taxon>
        <taxon>Pseudomonas</taxon>
    </lineage>
</organism>
<evidence type="ECO:0000313" key="1">
    <source>
        <dbReference type="EMBL" id="BAW26657.1"/>
    </source>
</evidence>
<proteinExistence type="predicted"/>
<geneLocation type="plasmid" evidence="2">
    <name>pkf715a dna</name>
</geneLocation>
<name>A0A1L7NMJ0_PSEPU</name>
<dbReference type="RefSeq" id="WP_020308258.1">
    <property type="nucleotide sequence ID" value="NZ_AP015030.1"/>
</dbReference>
<protein>
    <submittedName>
        <fullName evidence="1">CRISPR-associated protein, Csf2 family</fullName>
    </submittedName>
</protein>
<dbReference type="Proteomes" id="UP000218731">
    <property type="component" value="Plasmid pKF715A"/>
</dbReference>